<feature type="transmembrane region" description="Helical" evidence="1">
    <location>
        <begin position="483"/>
        <end position="504"/>
    </location>
</feature>
<gene>
    <name evidence="2" type="ORF">Hsar01_02613</name>
</gene>
<protein>
    <recommendedName>
        <fullName evidence="4">ABC-type uncharacterized transport system domain-containing protein</fullName>
    </recommendedName>
</protein>
<feature type="transmembrane region" description="Helical" evidence="1">
    <location>
        <begin position="17"/>
        <end position="38"/>
    </location>
</feature>
<dbReference type="EMBL" id="BAABRI010000014">
    <property type="protein sequence ID" value="GAA5483382.1"/>
    <property type="molecule type" value="Genomic_DNA"/>
</dbReference>
<reference evidence="2 3" key="1">
    <citation type="submission" date="2024-02" db="EMBL/GenBank/DDBJ databases">
        <title>Haloferula sargassicola NBRC 104335.</title>
        <authorList>
            <person name="Ichikawa N."/>
            <person name="Katano-Makiyama Y."/>
            <person name="Hidaka K."/>
        </authorList>
    </citation>
    <scope>NUCLEOTIDE SEQUENCE [LARGE SCALE GENOMIC DNA]</scope>
    <source>
        <strain evidence="2 3">NBRC 104335</strain>
    </source>
</reference>
<keyword evidence="3" id="KW-1185">Reference proteome</keyword>
<accession>A0ABP9URQ8</accession>
<keyword evidence="1" id="KW-0812">Transmembrane</keyword>
<evidence type="ECO:0000256" key="1">
    <source>
        <dbReference type="SAM" id="Phobius"/>
    </source>
</evidence>
<keyword evidence="1" id="KW-1133">Transmembrane helix</keyword>
<dbReference type="RefSeq" id="WP_353567492.1">
    <property type="nucleotide sequence ID" value="NZ_BAABRI010000014.1"/>
</dbReference>
<sequence>MSQDSPKPARPITRFRVGFLSVVQIVCVILLFLAVNFLSSQYHQPFDLSDDLGFTLSPSTQRYLESPAVQEREKPIQLIIAFPADSPFYPRIRPIAEEIARVSKGKVDLTVMDPIRSADKAEALAAEYHLQFTQGLVVIDATPAPGAETEGSPAEAAGQGKHVQVVRLEDMLVFETDAQNQRRVRGFIGEEALRASLVNAIEGKPRRMWVFTDKSDLTSGANEGVWGTLVTQLATQNILAEEKSLAETEQVPEDVDAVAIIGAATEFSAAELAVLENYWRRPRSSVLITTGNENVPAGLRAFLRTYGVTPQSDRVISTHGGKVQTTVTATFSKGLDFLRDLAGKSTQLEGPTRSLEVRENAEDLLNQRIMPYALLNAGSKFWGERDFPSETPVRDPDAEPAAPALAAAVVRGNATDDRFAGQVSRMVVIGNTSFLSPQHLRTTNLDFFSSCANWLIGREDLAGQGPSNLRLYKLPLLPPQVTFINRVNLIALPALILVIGGFVWSSRRS</sequence>
<evidence type="ECO:0000313" key="3">
    <source>
        <dbReference type="Proteomes" id="UP001476282"/>
    </source>
</evidence>
<comment type="caution">
    <text evidence="2">The sequence shown here is derived from an EMBL/GenBank/DDBJ whole genome shotgun (WGS) entry which is preliminary data.</text>
</comment>
<keyword evidence="1" id="KW-0472">Membrane</keyword>
<proteinExistence type="predicted"/>
<dbReference type="Proteomes" id="UP001476282">
    <property type="component" value="Unassembled WGS sequence"/>
</dbReference>
<evidence type="ECO:0008006" key="4">
    <source>
        <dbReference type="Google" id="ProtNLM"/>
    </source>
</evidence>
<organism evidence="2 3">
    <name type="scientific">Haloferula sargassicola</name>
    <dbReference type="NCBI Taxonomy" id="490096"/>
    <lineage>
        <taxon>Bacteria</taxon>
        <taxon>Pseudomonadati</taxon>
        <taxon>Verrucomicrobiota</taxon>
        <taxon>Verrucomicrobiia</taxon>
        <taxon>Verrucomicrobiales</taxon>
        <taxon>Verrucomicrobiaceae</taxon>
        <taxon>Haloferula</taxon>
    </lineage>
</organism>
<evidence type="ECO:0000313" key="2">
    <source>
        <dbReference type="EMBL" id="GAA5483382.1"/>
    </source>
</evidence>
<name>A0ABP9URQ8_9BACT</name>